<feature type="transmembrane region" description="Helical" evidence="1">
    <location>
        <begin position="287"/>
        <end position="303"/>
    </location>
</feature>
<evidence type="ECO:0000313" key="3">
    <source>
        <dbReference type="Proteomes" id="UP000809273"/>
    </source>
</evidence>
<sequence>MENPLHLTHLILLSLFYIFFPAFLIYFAQRYPIIDKIGTAIICYGMGMAMSLIWAVPENAGGVQEIFMTITVPLAIPLMLFSMDIRKWLRLAPRTLISLILMVFSVLAVTTIGFMIFRDSIQGGEAWKVAGMLVGVYTGGTPNLSAIGLGLKASEEVIVLTSTADMLACTPWFFFILLFGQRFMNLFLPKFEKSGAKMDASGGDMKAEDIPESSDFSDYRGIFTNKIVRPLSLMLLLSVGIFAVGGVLYSILPKEYNMAVLMLTITTLGIAASFLKRVRDTKMTFQMGQYFILIFCLVVGSMADINKLFTAAMDIVLYTCLAVYGSWIMHMLLSAIFRIDTDTTIITATSALFSPPFVPVVASALKNKEVIISGLTTGIIGYAIGNYLGILLSPLLLKIP</sequence>
<dbReference type="PANTHER" id="PTHR34289:SF8">
    <property type="entry name" value="DUF819 DOMAIN-CONTAINING PROTEIN"/>
    <property type="match status" value="1"/>
</dbReference>
<feature type="transmembrane region" description="Helical" evidence="1">
    <location>
        <begin position="62"/>
        <end position="83"/>
    </location>
</feature>
<feature type="transmembrane region" description="Helical" evidence="1">
    <location>
        <begin position="6"/>
        <end position="28"/>
    </location>
</feature>
<feature type="transmembrane region" description="Helical" evidence="1">
    <location>
        <begin position="371"/>
        <end position="397"/>
    </location>
</feature>
<protein>
    <submittedName>
        <fullName evidence="2">DUF819 family protein</fullName>
    </submittedName>
</protein>
<proteinExistence type="predicted"/>
<dbReference type="Proteomes" id="UP000809273">
    <property type="component" value="Unassembled WGS sequence"/>
</dbReference>
<dbReference type="Pfam" id="PF05684">
    <property type="entry name" value="DUF819"/>
    <property type="match status" value="1"/>
</dbReference>
<dbReference type="PANTHER" id="PTHR34289">
    <property type="entry name" value="PROTEIN, PUTATIVE (DUF819)-RELATED"/>
    <property type="match status" value="1"/>
</dbReference>
<feature type="transmembrane region" description="Helical" evidence="1">
    <location>
        <begin position="233"/>
        <end position="252"/>
    </location>
</feature>
<keyword evidence="1" id="KW-0812">Transmembrane</keyword>
<accession>A0A9D8KCE4</accession>
<reference evidence="2" key="2">
    <citation type="submission" date="2021-01" db="EMBL/GenBank/DDBJ databases">
        <authorList>
            <person name="Hahn C.R."/>
            <person name="Youssef N.H."/>
            <person name="Elshahed M."/>
        </authorList>
    </citation>
    <scope>NUCLEOTIDE SEQUENCE</scope>
    <source>
        <strain evidence="2">Zod_Metabat.24</strain>
    </source>
</reference>
<evidence type="ECO:0000256" key="1">
    <source>
        <dbReference type="SAM" id="Phobius"/>
    </source>
</evidence>
<dbReference type="InterPro" id="IPR008537">
    <property type="entry name" value="DUF819"/>
</dbReference>
<evidence type="ECO:0000313" key="2">
    <source>
        <dbReference type="EMBL" id="MBN1571587.1"/>
    </source>
</evidence>
<reference evidence="2" key="1">
    <citation type="journal article" date="2021" name="Environ. Microbiol.">
        <title>Genomic characterization of three novel Desulfobacterota classes expand the metabolic and phylogenetic diversity of the phylum.</title>
        <authorList>
            <person name="Murphy C.L."/>
            <person name="Biggerstaff J."/>
            <person name="Eichhorn A."/>
            <person name="Ewing E."/>
            <person name="Shahan R."/>
            <person name="Soriano D."/>
            <person name="Stewart S."/>
            <person name="VanMol K."/>
            <person name="Walker R."/>
            <person name="Walters P."/>
            <person name="Elshahed M.S."/>
            <person name="Youssef N.H."/>
        </authorList>
    </citation>
    <scope>NUCLEOTIDE SEQUENCE</scope>
    <source>
        <strain evidence="2">Zod_Metabat.24</strain>
    </source>
</reference>
<feature type="transmembrane region" description="Helical" evidence="1">
    <location>
        <begin position="37"/>
        <end position="56"/>
    </location>
</feature>
<organism evidence="2 3">
    <name type="scientific">Candidatus Zymogenus saltonus</name>
    <dbReference type="NCBI Taxonomy" id="2844893"/>
    <lineage>
        <taxon>Bacteria</taxon>
        <taxon>Deltaproteobacteria</taxon>
        <taxon>Candidatus Zymogenia</taxon>
        <taxon>Candidatus Zymogeniales</taxon>
        <taxon>Candidatus Zymogenaceae</taxon>
        <taxon>Candidatus Zymogenus</taxon>
    </lineage>
</organism>
<feature type="transmembrane region" description="Helical" evidence="1">
    <location>
        <begin position="315"/>
        <end position="333"/>
    </location>
</feature>
<feature type="transmembrane region" description="Helical" evidence="1">
    <location>
        <begin position="258"/>
        <end position="275"/>
    </location>
</feature>
<dbReference type="EMBL" id="JAFGIX010000001">
    <property type="protein sequence ID" value="MBN1571587.1"/>
    <property type="molecule type" value="Genomic_DNA"/>
</dbReference>
<dbReference type="AlphaFoldDB" id="A0A9D8KCE4"/>
<name>A0A9D8KCE4_9DELT</name>
<comment type="caution">
    <text evidence="2">The sequence shown here is derived from an EMBL/GenBank/DDBJ whole genome shotgun (WGS) entry which is preliminary data.</text>
</comment>
<gene>
    <name evidence="2" type="ORF">JW984_00140</name>
</gene>
<feature type="transmembrane region" description="Helical" evidence="1">
    <location>
        <begin position="157"/>
        <end position="180"/>
    </location>
</feature>
<keyword evidence="1" id="KW-1133">Transmembrane helix</keyword>
<feature type="transmembrane region" description="Helical" evidence="1">
    <location>
        <begin position="95"/>
        <end position="117"/>
    </location>
</feature>
<keyword evidence="1" id="KW-0472">Membrane</keyword>